<keyword evidence="2 6" id="KW-0812">Transmembrane</keyword>
<evidence type="ECO:0000256" key="5">
    <source>
        <dbReference type="ARBA" id="ARBA00023136"/>
    </source>
</evidence>
<dbReference type="CDD" id="cd03392">
    <property type="entry name" value="PAP2_like_2"/>
    <property type="match status" value="1"/>
</dbReference>
<dbReference type="GO" id="GO:0005524">
    <property type="term" value="F:ATP binding"/>
    <property type="evidence" value="ECO:0007669"/>
    <property type="project" value="InterPro"/>
</dbReference>
<protein>
    <submittedName>
        <fullName evidence="8">ATPase</fullName>
    </submittedName>
</protein>
<keyword evidence="3" id="KW-1278">Translocase</keyword>
<evidence type="ECO:0000256" key="6">
    <source>
        <dbReference type="SAM" id="Phobius"/>
    </source>
</evidence>
<dbReference type="GO" id="GO:0015662">
    <property type="term" value="F:P-type ion transporter activity"/>
    <property type="evidence" value="ECO:0007669"/>
    <property type="project" value="UniProtKB-ARBA"/>
</dbReference>
<dbReference type="PANTHER" id="PTHR42861">
    <property type="entry name" value="CALCIUM-TRANSPORTING ATPASE"/>
    <property type="match status" value="1"/>
</dbReference>
<dbReference type="SMART" id="SM00014">
    <property type="entry name" value="acidPPc"/>
    <property type="match status" value="1"/>
</dbReference>
<dbReference type="GO" id="GO:0016887">
    <property type="term" value="F:ATP hydrolysis activity"/>
    <property type="evidence" value="ECO:0007669"/>
    <property type="project" value="InterPro"/>
</dbReference>
<dbReference type="SFLD" id="SFLDS00003">
    <property type="entry name" value="Haloacid_Dehalogenase"/>
    <property type="match status" value="1"/>
</dbReference>
<name>A0A2N7VWQ9_9BURK</name>
<dbReference type="InterPro" id="IPR000326">
    <property type="entry name" value="PAP2/HPO"/>
</dbReference>
<dbReference type="Pfam" id="PF00122">
    <property type="entry name" value="E1-E2_ATPase"/>
    <property type="match status" value="1"/>
</dbReference>
<comment type="caution">
    <text evidence="8">The sequence shown here is derived from an EMBL/GenBank/DDBJ whole genome shotgun (WGS) entry which is preliminary data.</text>
</comment>
<feature type="transmembrane region" description="Helical" evidence="6">
    <location>
        <begin position="714"/>
        <end position="734"/>
    </location>
</feature>
<feature type="transmembrane region" description="Helical" evidence="6">
    <location>
        <begin position="980"/>
        <end position="999"/>
    </location>
</feature>
<dbReference type="Pfam" id="PF01569">
    <property type="entry name" value="PAP2"/>
    <property type="match status" value="1"/>
</dbReference>
<dbReference type="SUPFAM" id="SSF56784">
    <property type="entry name" value="HAD-like"/>
    <property type="match status" value="1"/>
</dbReference>
<feature type="transmembrane region" description="Helical" evidence="6">
    <location>
        <begin position="926"/>
        <end position="943"/>
    </location>
</feature>
<feature type="transmembrane region" description="Helical" evidence="6">
    <location>
        <begin position="625"/>
        <end position="643"/>
    </location>
</feature>
<feature type="transmembrane region" description="Helical" evidence="6">
    <location>
        <begin position="655"/>
        <end position="681"/>
    </location>
</feature>
<dbReference type="InterPro" id="IPR023214">
    <property type="entry name" value="HAD_sf"/>
</dbReference>
<feature type="transmembrane region" description="Helical" evidence="6">
    <location>
        <begin position="955"/>
        <end position="974"/>
    </location>
</feature>
<accession>A0A2N7VWQ9</accession>
<feature type="transmembrane region" description="Helical" evidence="6">
    <location>
        <begin position="746"/>
        <end position="766"/>
    </location>
</feature>
<keyword evidence="4 6" id="KW-1133">Transmembrane helix</keyword>
<feature type="transmembrane region" description="Helical" evidence="6">
    <location>
        <begin position="253"/>
        <end position="273"/>
    </location>
</feature>
<evidence type="ECO:0000256" key="4">
    <source>
        <dbReference type="ARBA" id="ARBA00022989"/>
    </source>
</evidence>
<dbReference type="InterPro" id="IPR001757">
    <property type="entry name" value="P_typ_ATPase"/>
</dbReference>
<evidence type="ECO:0000313" key="9">
    <source>
        <dbReference type="Proteomes" id="UP000235616"/>
    </source>
</evidence>
<dbReference type="InterPro" id="IPR023298">
    <property type="entry name" value="ATPase_P-typ_TM_dom_sf"/>
</dbReference>
<dbReference type="SUPFAM" id="SSF81665">
    <property type="entry name" value="Calcium ATPase, transmembrane domain M"/>
    <property type="match status" value="1"/>
</dbReference>
<dbReference type="EMBL" id="PNYA01000005">
    <property type="protein sequence ID" value="PMS21563.1"/>
    <property type="molecule type" value="Genomic_DNA"/>
</dbReference>
<dbReference type="Gene3D" id="1.20.144.10">
    <property type="entry name" value="Phosphatidic acid phosphatase type 2/haloperoxidase"/>
    <property type="match status" value="2"/>
</dbReference>
<dbReference type="InterPro" id="IPR008250">
    <property type="entry name" value="ATPase_P-typ_transduc_dom_A_sf"/>
</dbReference>
<dbReference type="SFLD" id="SFLDG00002">
    <property type="entry name" value="C1.7:_P-type_atpase_like"/>
    <property type="match status" value="1"/>
</dbReference>
<organism evidence="8 9">
    <name type="scientific">Trinickia dabaoshanensis</name>
    <dbReference type="NCBI Taxonomy" id="564714"/>
    <lineage>
        <taxon>Bacteria</taxon>
        <taxon>Pseudomonadati</taxon>
        <taxon>Pseudomonadota</taxon>
        <taxon>Betaproteobacteria</taxon>
        <taxon>Burkholderiales</taxon>
        <taxon>Burkholderiaceae</taxon>
        <taxon>Trinickia</taxon>
    </lineage>
</organism>
<dbReference type="InterPro" id="IPR023299">
    <property type="entry name" value="ATPase_P-typ_cyto_dom_N"/>
</dbReference>
<dbReference type="PRINTS" id="PR00119">
    <property type="entry name" value="CATATPASE"/>
</dbReference>
<feature type="transmembrane region" description="Helical" evidence="6">
    <location>
        <begin position="885"/>
        <end position="906"/>
    </location>
</feature>
<dbReference type="SUPFAM" id="SSF81660">
    <property type="entry name" value="Metal cation-transporting ATPase, ATP-binding domain N"/>
    <property type="match status" value="1"/>
</dbReference>
<comment type="subcellular location">
    <subcellularLocation>
        <location evidence="1">Membrane</location>
        <topology evidence="1">Multi-pass membrane protein</topology>
    </subcellularLocation>
</comment>
<dbReference type="InterPro" id="IPR036938">
    <property type="entry name" value="PAP2/HPO_sf"/>
</dbReference>
<keyword evidence="5 6" id="KW-0472">Membrane</keyword>
<dbReference type="InterPro" id="IPR044492">
    <property type="entry name" value="P_typ_ATPase_HD_dom"/>
</dbReference>
<evidence type="ECO:0000256" key="3">
    <source>
        <dbReference type="ARBA" id="ARBA00022967"/>
    </source>
</evidence>
<evidence type="ECO:0000256" key="1">
    <source>
        <dbReference type="ARBA" id="ARBA00004141"/>
    </source>
</evidence>
<evidence type="ECO:0000256" key="2">
    <source>
        <dbReference type="ARBA" id="ARBA00022692"/>
    </source>
</evidence>
<keyword evidence="9" id="KW-1185">Reference proteome</keyword>
<dbReference type="SUPFAM" id="SSF81653">
    <property type="entry name" value="Calcium ATPase, transduction domain A"/>
    <property type="match status" value="1"/>
</dbReference>
<dbReference type="Gene3D" id="3.40.1110.10">
    <property type="entry name" value="Calcium-transporting ATPase, cytoplasmic domain N"/>
    <property type="match status" value="1"/>
</dbReference>
<dbReference type="InterPro" id="IPR036412">
    <property type="entry name" value="HAD-like_sf"/>
</dbReference>
<dbReference type="GO" id="GO:0016020">
    <property type="term" value="C:membrane"/>
    <property type="evidence" value="ECO:0007669"/>
    <property type="project" value="UniProtKB-SubCell"/>
</dbReference>
<dbReference type="Pfam" id="PF00702">
    <property type="entry name" value="Hydrolase"/>
    <property type="match status" value="1"/>
</dbReference>
<feature type="transmembrane region" description="Helical" evidence="6">
    <location>
        <begin position="65"/>
        <end position="83"/>
    </location>
</feature>
<dbReference type="SUPFAM" id="SSF48317">
    <property type="entry name" value="Acid phosphatase/Vanadium-dependent haloperoxidase"/>
    <property type="match status" value="1"/>
</dbReference>
<dbReference type="PRINTS" id="PR00120">
    <property type="entry name" value="HATPASE"/>
</dbReference>
<dbReference type="Gene3D" id="1.20.1110.10">
    <property type="entry name" value="Calcium-transporting ATPase, transmembrane domain"/>
    <property type="match status" value="1"/>
</dbReference>
<feature type="transmembrane region" description="Helical" evidence="6">
    <location>
        <begin position="801"/>
        <end position="821"/>
    </location>
</feature>
<dbReference type="InterPro" id="IPR059000">
    <property type="entry name" value="ATPase_P-type_domA"/>
</dbReference>
<dbReference type="NCBIfam" id="TIGR01494">
    <property type="entry name" value="ATPase_P-type"/>
    <property type="match status" value="2"/>
</dbReference>
<evidence type="ECO:0000259" key="7">
    <source>
        <dbReference type="SMART" id="SM00014"/>
    </source>
</evidence>
<dbReference type="PROSITE" id="PS00154">
    <property type="entry name" value="ATPASE_E1_E2"/>
    <property type="match status" value="1"/>
</dbReference>
<dbReference type="Gene3D" id="2.70.150.10">
    <property type="entry name" value="Calcium-transporting ATPase, cytoplasmic transduction domain A"/>
    <property type="match status" value="1"/>
</dbReference>
<dbReference type="InterPro" id="IPR018303">
    <property type="entry name" value="ATPase_P-typ_P_site"/>
</dbReference>
<feature type="transmembrane region" description="Helical" evidence="6">
    <location>
        <begin position="859"/>
        <end position="878"/>
    </location>
</feature>
<dbReference type="Gene3D" id="3.40.50.1000">
    <property type="entry name" value="HAD superfamily/HAD-like"/>
    <property type="match status" value="1"/>
</dbReference>
<dbReference type="SFLD" id="SFLDF00027">
    <property type="entry name" value="p-type_atpase"/>
    <property type="match status" value="1"/>
</dbReference>
<proteinExistence type="predicted"/>
<sequence>MADLPDGLSLDEVAERRGRGAVNRVKRQTSRSFGAIVRANVFTRFNALLGTLCAVVLVVGPWQDALFGGVLITNSLIGIVQEWRAKRQLDRLALLHQPRARVRRAGQTIEVHPDDIVKDDLIAVERGDQIVVDGVVWAANGLEIDESLLTGESEPQTKTPESEVQSGSFVVAGQGWYRATRVGQQAWAHQLAAQVRRFVPPHSELNAGINRILRYVCWAIMPLSTLMVATQLLRGASLDEALLFSAGGVAGMVPEGLVLLTSVALAIGAVRLAQRGTLMQELPAIETLARVDVICLDKTGTLTEGVPVMERLERLGANPDVDEALAALVLSDPAPNATLRAIAASCTARPEWHTVHAIPFSSARKWAGASFIWHGTWILGAPDVMLGDSASADDLRRTVSAYAREGRRVLLLARSGSAFAGDRLPDELAPVALVLLAERVRADAPTTAAYFAAQGVSLKVISGDHADTAAEVARRAGIEAAGDGVDARALPEGAGQLGELMERETVFGRVSPQQKEAMVAALRGRGHVVAMIGDGVNDLLALKEADIGIAMGSGSGAAASVAQAVLIDDRFASLPSIVNEGRRVIGNVERVANLFVTKTVYVMLLAFAVGVADLAFPFLPRHLTLVGSLTIGIPAFFLSLEPTAERARRGFVERVLRFTVPAGVLAAIATFAAYSVTLSYLHGTLDAARSAATVTLLGIALWIVALLVRPLTRLRIAIVAAMAVSFALVSSTAPLRAFFALEPLPLRIWLGAIGTIVLACSALRGITTRADVILDSAESPDPPSALSAARAWLALWRRHKVLVPVSALLFCGSAWLFLGVLEDVLSKDPLMQADLIVYRTLQNIRVPYLDSWMTGMSELGDAAVVVPVVLVVLSWFVWHRRWRAAIYWLAAVGGAEVIVKLLKLALHRTRPNPFASGVESFSFPSSHATLAVVTYGFLAFLLCEGQRHRLRTAIVLVTAVAVSLIAASRLYLGVHWVSDVVAGLSFGLAWVTVLAVGYSLQPIQPIGAKRLMGIVALTLLAGAALHMAKRHHADVALYRRLERTERMTATQWRGGAWRTLPVGRVAVVGRIDEPFSVQWAATARTIERVMQAQGWRAARSDPAWPAVPASGDERATPAIALKFHEGAAPAMAFVRIADEAHDTLLVLRLWPAADLVLRSPRHGTVPLWTGTVTRESPATAFAWSFSVPSINEDFTAPAAAFARPFADAQSVTRDDPASAAFRRWDGRVWLLCTAVLSDASGDRTRQYSPSGACG</sequence>
<dbReference type="OrthoDB" id="9814270at2"/>
<evidence type="ECO:0000313" key="8">
    <source>
        <dbReference type="EMBL" id="PMS21563.1"/>
    </source>
</evidence>
<dbReference type="Proteomes" id="UP000235616">
    <property type="component" value="Unassembled WGS sequence"/>
</dbReference>
<dbReference type="AlphaFoldDB" id="A0A2N7VWQ9"/>
<feature type="transmembrane region" description="Helical" evidence="6">
    <location>
        <begin position="1011"/>
        <end position="1028"/>
    </location>
</feature>
<dbReference type="PROSITE" id="PS01229">
    <property type="entry name" value="COF_2"/>
    <property type="match status" value="1"/>
</dbReference>
<feature type="transmembrane region" description="Helical" evidence="6">
    <location>
        <begin position="687"/>
        <end position="707"/>
    </location>
</feature>
<dbReference type="RefSeq" id="WP_102644629.1">
    <property type="nucleotide sequence ID" value="NZ_PNYA01000005.1"/>
</dbReference>
<gene>
    <name evidence="8" type="ORF">C0Z18_06765</name>
</gene>
<feature type="transmembrane region" description="Helical" evidence="6">
    <location>
        <begin position="600"/>
        <end position="619"/>
    </location>
</feature>
<feature type="domain" description="Phosphatidic acid phosphatase type 2/haloperoxidase" evidence="7">
    <location>
        <begin position="884"/>
        <end position="995"/>
    </location>
</feature>
<reference evidence="8 9" key="1">
    <citation type="submission" date="2018-01" db="EMBL/GenBank/DDBJ databases">
        <title>Whole genome analyses suggest that Burkholderia sensu lato contains two further novel genera in the rhizoxinica-symbiotica group Mycetohabitans gen. nov., and Trinickia gen. nov.: implications for the evolution of diazotrophy and nodulation in the Burkholderiaceae.</title>
        <authorList>
            <person name="Estrada-de los Santos P."/>
            <person name="Palmer M."/>
            <person name="Chavez-Ramirez B."/>
            <person name="Beukes C."/>
            <person name="Steenkamp E.T."/>
            <person name="Hirsch A.M."/>
            <person name="Manyaka P."/>
            <person name="Maluk M."/>
            <person name="Lafos M."/>
            <person name="Crook M."/>
            <person name="Gross E."/>
            <person name="Simon M.F."/>
            <person name="Bueno dos Reis Junior F."/>
            <person name="Poole P.S."/>
            <person name="Venter S.N."/>
            <person name="James E.K."/>
        </authorList>
    </citation>
    <scope>NUCLEOTIDE SEQUENCE [LARGE SCALE GENOMIC DNA]</scope>
    <source>
        <strain evidence="8 9">GIMN1.004</strain>
    </source>
</reference>
<feature type="transmembrane region" description="Helical" evidence="6">
    <location>
        <begin position="212"/>
        <end position="233"/>
    </location>
</feature>